<name>A0A1Y6GT21_9XANT</name>
<reference evidence="1 3" key="1">
    <citation type="submission" date="2017-05" db="EMBL/GenBank/DDBJ databases">
        <authorList>
            <person name="Blom J."/>
        </authorList>
    </citation>
    <scope>NUCLEOTIDE SEQUENCE [LARGE SCALE GENOMIC DNA]</scope>
    <source>
        <strain evidence="1">PD885</strain>
    </source>
</reference>
<organism evidence="2 4">
    <name type="scientific">Xanthomonas fragariae</name>
    <dbReference type="NCBI Taxonomy" id="48664"/>
    <lineage>
        <taxon>Bacteria</taxon>
        <taxon>Pseudomonadati</taxon>
        <taxon>Pseudomonadota</taxon>
        <taxon>Gammaproteobacteria</taxon>
        <taxon>Lysobacterales</taxon>
        <taxon>Lysobacteraceae</taxon>
        <taxon>Xanthomonas</taxon>
    </lineage>
</organism>
<accession>A0A1Y6GT21</accession>
<dbReference type="AlphaFoldDB" id="A0A1Y6GT21"/>
<protein>
    <submittedName>
        <fullName evidence="2">Uncharacterized protein</fullName>
    </submittedName>
</protein>
<evidence type="ECO:0000313" key="1">
    <source>
        <dbReference type="EMBL" id="SMQ97303.1"/>
    </source>
</evidence>
<dbReference type="EMBL" id="LT853885">
    <property type="protein sequence ID" value="SMR01355.1"/>
    <property type="molecule type" value="Genomic_DNA"/>
</dbReference>
<evidence type="ECO:0000313" key="4">
    <source>
        <dbReference type="Proteomes" id="UP000195953"/>
    </source>
</evidence>
<dbReference type="EMBL" id="LT853882">
    <property type="protein sequence ID" value="SMQ97303.1"/>
    <property type="molecule type" value="Genomic_DNA"/>
</dbReference>
<evidence type="ECO:0000313" key="2">
    <source>
        <dbReference type="EMBL" id="SMR01355.1"/>
    </source>
</evidence>
<dbReference type="Proteomes" id="UP000195953">
    <property type="component" value="Chromosome 1"/>
</dbReference>
<dbReference type="Proteomes" id="UP000195877">
    <property type="component" value="Chromosome 1"/>
</dbReference>
<sequence>MKPQHLLLVLSAVCTSACADEDISEVDGRISAKIAVVRGATPRSFNSDVAPKE</sequence>
<gene>
    <name evidence="2" type="ORF">PD5205_00031</name>
    <name evidence="1" type="ORF">PD885_00031</name>
</gene>
<reference evidence="2 4" key="2">
    <citation type="submission" date="2017-05" db="EMBL/GenBank/DDBJ databases">
        <authorList>
            <person name="Song R."/>
            <person name="Chenine A.L."/>
            <person name="Ruprecht R.M."/>
        </authorList>
    </citation>
    <scope>NUCLEOTIDE SEQUENCE [LARGE SCALE GENOMIC DNA]</scope>
    <source>
        <strain evidence="2">PD5205</strain>
    </source>
</reference>
<evidence type="ECO:0000313" key="3">
    <source>
        <dbReference type="Proteomes" id="UP000195877"/>
    </source>
</evidence>
<keyword evidence="3" id="KW-1185">Reference proteome</keyword>
<dbReference type="GeneID" id="61896431"/>
<dbReference type="OrthoDB" id="5959358at2"/>
<dbReference type="RefSeq" id="WP_002803677.1">
    <property type="nucleotide sequence ID" value="NZ_CP016830.1"/>
</dbReference>
<proteinExistence type="predicted"/>